<evidence type="ECO:0000313" key="2">
    <source>
        <dbReference type="Proteomes" id="UP000011885"/>
    </source>
</evidence>
<dbReference type="PATRIC" id="fig|1263870.3.peg.1226"/>
<name>M5U7H0_9BACT</name>
<keyword evidence="2" id="KW-1185">Reference proteome</keyword>
<evidence type="ECO:0000313" key="1">
    <source>
        <dbReference type="EMBL" id="EMI57427.1"/>
    </source>
</evidence>
<dbReference type="EMBL" id="ANOH01000094">
    <property type="protein sequence ID" value="EMI57427.1"/>
    <property type="molecule type" value="Genomic_DNA"/>
</dbReference>
<dbReference type="Proteomes" id="UP000011885">
    <property type="component" value="Unassembled WGS sequence"/>
</dbReference>
<sequence>MAVAMLLIPTGVAAWLTVGVSSDTQAIVTTDSEKWQQFGKVQRYTSNVVNTMDSYTEDVRSAIGKLEAQLGDLEEDWSETDEAIRTSDAHLDAALRDPFNTPLIGDDGGRNFKDSLANRATVANLYVDNFEKHSSLPDSDKVRIAGPMRQVLLGMFCMAGEYQEPLDVLRGEYKNGCRDPLVLYILMLNEERGSDQRYEYYQAALQNLEMRPVCKLLEAMVKIKANEFRNRWSDVNYVSNLEQATDAFVDAVAEQIGDAGALEMLRDNGRRHFDKMNGTARGDFVIRLCGLSEHEFPLWMQHYFASAFTRGIAKRARGSRFISETAKEDLEIAYNMNEVASKHLLRCWTLNPSCLSVIRELLSLESSNGGTPYSKQQWFRIGIANACDDEQFYTVLATYLVPKWGEPREELDQMIALCAAVDRDDLPIPLYASHFAWNAVVNQSRQLPLNAEFSLLHCAKGIIKYLKTSPSNGHGKFGGGRAMLVARVLWDWGQFSDLAWVFTEHLPAYREKEYRLSYFMNLNLAYMVSYFASRGETALWLTLHNDLFMRSDRLTEAKVAHDREIIERLREVYGKDAQWVLDHCERICDWWTTYHAGEPVLLAIDEEKLGWDCYFRERPVYVENGIEIRTPYKDSLSIMRPMLLFTGPHAIEAEVELIEGTDDYFSIALFAGPVGGENFEQSFSGGTLRFQPTLKQIVFDSLPSYGYWGDDPHRKIYSFDQAVKAKVRLEVRDDSLRGFVNSSEVEAMRRRIDTHGYVQFGRYNVQFGANDSELVRYRVTNMKVIPLAEDAEDQVSATSANLR</sequence>
<dbReference type="AlphaFoldDB" id="M5U7H0"/>
<gene>
    <name evidence="1" type="ORF">RSSM_01134</name>
</gene>
<comment type="caution">
    <text evidence="1">The sequence shown here is derived from an EMBL/GenBank/DDBJ whole genome shotgun (WGS) entry which is preliminary data.</text>
</comment>
<organism evidence="1 2">
    <name type="scientific">Rhodopirellula sallentina SM41</name>
    <dbReference type="NCBI Taxonomy" id="1263870"/>
    <lineage>
        <taxon>Bacteria</taxon>
        <taxon>Pseudomonadati</taxon>
        <taxon>Planctomycetota</taxon>
        <taxon>Planctomycetia</taxon>
        <taxon>Pirellulales</taxon>
        <taxon>Pirellulaceae</taxon>
        <taxon>Rhodopirellula</taxon>
    </lineage>
</organism>
<reference evidence="1 2" key="1">
    <citation type="journal article" date="2013" name="Mar. Genomics">
        <title>Expression of sulfatases in Rhodopirellula baltica and the diversity of sulfatases in the genus Rhodopirellula.</title>
        <authorList>
            <person name="Wegner C.E."/>
            <person name="Richter-Heitmann T."/>
            <person name="Klindworth A."/>
            <person name="Klockow C."/>
            <person name="Richter M."/>
            <person name="Achstetter T."/>
            <person name="Glockner F.O."/>
            <person name="Harder J."/>
        </authorList>
    </citation>
    <scope>NUCLEOTIDE SEQUENCE [LARGE SCALE GENOMIC DNA]</scope>
    <source>
        <strain evidence="1 2">SM41</strain>
    </source>
</reference>
<accession>M5U7H0</accession>
<proteinExistence type="predicted"/>
<protein>
    <submittedName>
        <fullName evidence="1">Uncharacterized protein</fullName>
    </submittedName>
</protein>